<evidence type="ECO:0000259" key="2">
    <source>
        <dbReference type="Pfam" id="PF07883"/>
    </source>
</evidence>
<reference evidence="3 4" key="1">
    <citation type="submission" date="2020-05" db="EMBL/GenBank/DDBJ databases">
        <title>Genome sequencing of Spirosoma sp. TS118.</title>
        <authorList>
            <person name="Lee J.-H."/>
            <person name="Jeong S."/>
            <person name="Zhao L."/>
            <person name="Jung J.-H."/>
            <person name="Kim M.-K."/>
            <person name="Lim S."/>
        </authorList>
    </citation>
    <scope>NUCLEOTIDE SEQUENCE [LARGE SCALE GENOMIC DNA]</scope>
    <source>
        <strain evidence="3 4">TS118</strain>
    </source>
</reference>
<dbReference type="EMBL" id="CP053435">
    <property type="protein sequence ID" value="QJW89415.1"/>
    <property type="molecule type" value="Genomic_DNA"/>
</dbReference>
<dbReference type="KEGG" id="stae:HNV11_08470"/>
<evidence type="ECO:0000313" key="3">
    <source>
        <dbReference type="EMBL" id="QJW89415.1"/>
    </source>
</evidence>
<name>A0A6M5Y6D0_9BACT</name>
<protein>
    <submittedName>
        <fullName evidence="3">Cupin domain-containing protein</fullName>
    </submittedName>
</protein>
<dbReference type="RefSeq" id="WP_171739253.1">
    <property type="nucleotide sequence ID" value="NZ_CP053435.1"/>
</dbReference>
<feature type="compositionally biased region" description="Polar residues" evidence="1">
    <location>
        <begin position="1"/>
        <end position="14"/>
    </location>
</feature>
<proteinExistence type="predicted"/>
<dbReference type="InterPro" id="IPR013096">
    <property type="entry name" value="Cupin_2"/>
</dbReference>
<evidence type="ECO:0000256" key="1">
    <source>
        <dbReference type="SAM" id="MobiDB-lite"/>
    </source>
</evidence>
<keyword evidence="4" id="KW-1185">Reference proteome</keyword>
<feature type="compositionally biased region" description="Low complexity" evidence="1">
    <location>
        <begin position="15"/>
        <end position="24"/>
    </location>
</feature>
<evidence type="ECO:0000313" key="4">
    <source>
        <dbReference type="Proteomes" id="UP000502756"/>
    </source>
</evidence>
<dbReference type="InterPro" id="IPR014710">
    <property type="entry name" value="RmlC-like_jellyroll"/>
</dbReference>
<feature type="region of interest" description="Disordered" evidence="1">
    <location>
        <begin position="157"/>
        <end position="178"/>
    </location>
</feature>
<dbReference type="InterPro" id="IPR011051">
    <property type="entry name" value="RmlC_Cupin_sf"/>
</dbReference>
<sequence length="178" mass="19936">MQRQNLPEENALNTSASPVSPASATGKNFTVEAGKDRFNEPILFAGVNPNLVKISAKDTGGQFSVFEYEGFAKIGPSLHMHPHQDEVFYVVEGEFLFQVGEERQTLKANDTIFLPRNIPHTWLQLSDKGKMLYLLQPAGTLEEFFKEMNAFKRPPTFAEEQQLSRKHGAETIGPPITK</sequence>
<dbReference type="Gene3D" id="2.60.120.10">
    <property type="entry name" value="Jelly Rolls"/>
    <property type="match status" value="1"/>
</dbReference>
<feature type="domain" description="Cupin type-2" evidence="2">
    <location>
        <begin position="77"/>
        <end position="132"/>
    </location>
</feature>
<dbReference type="Pfam" id="PF07883">
    <property type="entry name" value="Cupin_2"/>
    <property type="match status" value="1"/>
</dbReference>
<accession>A0A6M5Y6D0</accession>
<organism evidence="3 4">
    <name type="scientific">Spirosoma taeanense</name>
    <dbReference type="NCBI Taxonomy" id="2735870"/>
    <lineage>
        <taxon>Bacteria</taxon>
        <taxon>Pseudomonadati</taxon>
        <taxon>Bacteroidota</taxon>
        <taxon>Cytophagia</taxon>
        <taxon>Cytophagales</taxon>
        <taxon>Cytophagaceae</taxon>
        <taxon>Spirosoma</taxon>
    </lineage>
</organism>
<dbReference type="Proteomes" id="UP000502756">
    <property type="component" value="Chromosome"/>
</dbReference>
<dbReference type="InterPro" id="IPR053146">
    <property type="entry name" value="QDO-like"/>
</dbReference>
<gene>
    <name evidence="3" type="ORF">HNV11_08470</name>
</gene>
<dbReference type="PANTHER" id="PTHR36440:SF1">
    <property type="entry name" value="PUTATIVE (AFU_ORTHOLOGUE AFUA_8G07350)-RELATED"/>
    <property type="match status" value="1"/>
</dbReference>
<feature type="region of interest" description="Disordered" evidence="1">
    <location>
        <begin position="1"/>
        <end position="25"/>
    </location>
</feature>
<dbReference type="AlphaFoldDB" id="A0A6M5Y6D0"/>
<dbReference type="PANTHER" id="PTHR36440">
    <property type="entry name" value="PUTATIVE (AFU_ORTHOLOGUE AFUA_8G07350)-RELATED"/>
    <property type="match status" value="1"/>
</dbReference>
<dbReference type="SUPFAM" id="SSF51182">
    <property type="entry name" value="RmlC-like cupins"/>
    <property type="match status" value="1"/>
</dbReference>